<evidence type="ECO:0000256" key="3">
    <source>
        <dbReference type="ARBA" id="ARBA00023001"/>
    </source>
</evidence>
<evidence type="ECO:0000259" key="8">
    <source>
        <dbReference type="PROSITE" id="PS51272"/>
    </source>
</evidence>
<feature type="domain" description="SLH" evidence="8">
    <location>
        <begin position="848"/>
        <end position="911"/>
    </location>
</feature>
<evidence type="ECO:0000256" key="2">
    <source>
        <dbReference type="ARBA" id="ARBA00022737"/>
    </source>
</evidence>
<dbReference type="EMBL" id="WHNY01000092">
    <property type="protein sequence ID" value="NOU69427.1"/>
    <property type="molecule type" value="Genomic_DNA"/>
</dbReference>
<keyword evidence="10" id="KW-1185">Reference proteome</keyword>
<dbReference type="Gene3D" id="2.130.10.30">
    <property type="entry name" value="Regulator of chromosome condensation 1/beta-lactamase-inhibitor protein II"/>
    <property type="match status" value="3"/>
</dbReference>
<dbReference type="Pfam" id="PF25390">
    <property type="entry name" value="WD40_RLD"/>
    <property type="match status" value="1"/>
</dbReference>
<feature type="transmembrane region" description="Helical" evidence="7">
    <location>
        <begin position="19"/>
        <end position="38"/>
    </location>
</feature>
<evidence type="ECO:0000256" key="4">
    <source>
        <dbReference type="ARBA" id="ARBA00023277"/>
    </source>
</evidence>
<sequence>MNGLFAVVKEAVKRAIKPFYAMLGFVVVLNIHVIPFYSGHGSGGSWIGLYSACMAMDWKQGGSASYIIKIFNRYIGGKRSMSIFNKYLQQKSIKGIFPKLLIIALLVSIIQPMLLAPSYVSADTEPSVQGVYSFGSNGNGKLGNGGGSNESSPRQLEGLANISGIAAGNDHSLVLTTDGDVYSFGNNYRGPLGQSSNNVQSTPKMIANLPKAKAVAAGQYHSLVLTVTGDVYSFGGDGGDYFNFGQLGHGDRSAKLTPTKIEGLPEVSAIAAGRDHSLVLTVTGEVYSFGYGGFGQLGHGNWSNQLSPKKIDALNNVTVKAIAAGGDHSLVLTRDGEVYSFGQGAAGQLGLGVTSTQTTPVKINSLPPIQAIAAGATHSLVLTTDGKVYSFGGTYYNWSPNEPNSGQLGHGDTNNLSSPTKIDALNDETVTAITAGGYHSLVLTTNGEVYSFGAGGTGQLGLGNYVDQLSPTKMPFPRRVTAIDAGVDYTLMLSTIDSRISPSYTSFDKYVQHQDHTDQTINLQLNGNPFTGITNGTYTLQVGDDYTVDGSTVTIKKEYLNTLEVDTSTTLTFSFSSSASQDLSIYISDSRPNNANLTDLQVDGTTVTGFASGKTGPYEVSIPYAQTTSTITYTLSDPDATVDVAGNTNLSVGENTVEVTVTAQKGNTKVYTITVTRAAAPIDTGGGGDSGSGGTAGGSGTAGNSGAASTTPITSTDGKMTLPVGRDGEVKLGEEAAVSIPSGAMDQPTTITIEKVKDIAGLEQQGIVLASPVYELSKDVPGSFKEPVTLTFQFDASKVSEAQHASIYYFDENQQRWIELGGKVSGNTITVEVDHFAKFTVLVVDNQKIEVTFSDIAGHWAEALIHQAVSRGIVTGYSDGTFKPNATITRAEFTVMLMNALKPLGDGAPLSFSDSTLIGAWAQRAVAQSVAAGIVAGYNDGTFRPTANITRSELASMIARAYGAGLATVDSTGFADDRDIPAWAKPAILAVREAGIVEGIGNNVFAPSATATRAEAITMIINLLKAK</sequence>
<keyword evidence="2" id="KW-0677">Repeat</keyword>
<evidence type="ECO:0000313" key="9">
    <source>
        <dbReference type="EMBL" id="NOU69427.1"/>
    </source>
</evidence>
<dbReference type="InterPro" id="IPR001119">
    <property type="entry name" value="SLH_dom"/>
</dbReference>
<dbReference type="PANTHER" id="PTHR22870">
    <property type="entry name" value="REGULATOR OF CHROMOSOME CONDENSATION"/>
    <property type="match status" value="1"/>
</dbReference>
<dbReference type="InterPro" id="IPR013783">
    <property type="entry name" value="Ig-like_fold"/>
</dbReference>
<evidence type="ECO:0000256" key="1">
    <source>
        <dbReference type="ARBA" id="ARBA00022729"/>
    </source>
</evidence>
<feature type="domain" description="SLH" evidence="8">
    <location>
        <begin position="912"/>
        <end position="970"/>
    </location>
</feature>
<dbReference type="Pfam" id="PF00395">
    <property type="entry name" value="SLH"/>
    <property type="match status" value="3"/>
</dbReference>
<dbReference type="InterPro" id="IPR025883">
    <property type="entry name" value="Cadherin-like_domain"/>
</dbReference>
<dbReference type="PROSITE" id="PS51272">
    <property type="entry name" value="SLH"/>
    <property type="match status" value="3"/>
</dbReference>
<comment type="caution">
    <text evidence="9">The sequence shown here is derived from an EMBL/GenBank/DDBJ whole genome shotgun (WGS) entry which is preliminary data.</text>
</comment>
<keyword evidence="1" id="KW-0732">Signal</keyword>
<dbReference type="Pfam" id="PF03442">
    <property type="entry name" value="CBM_X2"/>
    <property type="match status" value="1"/>
</dbReference>
<reference evidence="9 10" key="1">
    <citation type="submission" date="2019-10" db="EMBL/GenBank/DDBJ databases">
        <title>Description of Paenibacillus humi sp. nov.</title>
        <authorList>
            <person name="Carlier A."/>
            <person name="Qi S."/>
        </authorList>
    </citation>
    <scope>NUCLEOTIDE SEQUENCE [LARGE SCALE GENOMIC DNA]</scope>
    <source>
        <strain evidence="9 10">LMG 31461</strain>
    </source>
</reference>
<keyword evidence="5" id="KW-0624">Polysaccharide degradation</keyword>
<dbReference type="Gene3D" id="2.60.220.30">
    <property type="match status" value="1"/>
</dbReference>
<evidence type="ECO:0000256" key="6">
    <source>
        <dbReference type="SAM" id="MobiDB-lite"/>
    </source>
</evidence>
<dbReference type="Pfam" id="PF12733">
    <property type="entry name" value="Cadherin-like"/>
    <property type="match status" value="1"/>
</dbReference>
<dbReference type="SUPFAM" id="SSF50985">
    <property type="entry name" value="RCC1/BLIP-II"/>
    <property type="match status" value="2"/>
</dbReference>
<accession>A0ABX1XLK4</accession>
<dbReference type="PANTHER" id="PTHR22870:SF408">
    <property type="entry name" value="OS09G0560450 PROTEIN"/>
    <property type="match status" value="1"/>
</dbReference>
<dbReference type="InterPro" id="IPR051210">
    <property type="entry name" value="Ub_ligase/GEF_domain"/>
</dbReference>
<feature type="region of interest" description="Disordered" evidence="6">
    <location>
        <begin position="680"/>
        <end position="725"/>
    </location>
</feature>
<dbReference type="InterPro" id="IPR000408">
    <property type="entry name" value="Reg_chr_condens"/>
</dbReference>
<dbReference type="PRINTS" id="PR00633">
    <property type="entry name" value="RCCNDNSATION"/>
</dbReference>
<protein>
    <recommendedName>
        <fullName evidence="8">SLH domain-containing protein</fullName>
    </recommendedName>
</protein>
<keyword evidence="7" id="KW-1133">Transmembrane helix</keyword>
<evidence type="ECO:0000313" key="10">
    <source>
        <dbReference type="Proteomes" id="UP000653578"/>
    </source>
</evidence>
<keyword evidence="4" id="KW-0119">Carbohydrate metabolism</keyword>
<dbReference type="Proteomes" id="UP000653578">
    <property type="component" value="Unassembled WGS sequence"/>
</dbReference>
<name>A0ABX1XLK4_9BACL</name>
<proteinExistence type="predicted"/>
<dbReference type="InterPro" id="IPR014756">
    <property type="entry name" value="Ig_E-set"/>
</dbReference>
<dbReference type="Gene3D" id="2.60.40.10">
    <property type="entry name" value="Immunoglobulins"/>
    <property type="match status" value="1"/>
</dbReference>
<keyword evidence="3" id="KW-0136">Cellulose degradation</keyword>
<feature type="domain" description="SLH" evidence="8">
    <location>
        <begin position="971"/>
        <end position="1027"/>
    </location>
</feature>
<keyword evidence="7" id="KW-0812">Transmembrane</keyword>
<organism evidence="9 10">
    <name type="scientific">Paenibacillus plantarum</name>
    <dbReference type="NCBI Taxonomy" id="2654975"/>
    <lineage>
        <taxon>Bacteria</taxon>
        <taxon>Bacillati</taxon>
        <taxon>Bacillota</taxon>
        <taxon>Bacilli</taxon>
        <taxon>Bacillales</taxon>
        <taxon>Paenibacillaceae</taxon>
        <taxon>Paenibacillus</taxon>
    </lineage>
</organism>
<dbReference type="PROSITE" id="PS00626">
    <property type="entry name" value="RCC1_2"/>
    <property type="match status" value="5"/>
</dbReference>
<evidence type="ECO:0000256" key="7">
    <source>
        <dbReference type="SAM" id="Phobius"/>
    </source>
</evidence>
<gene>
    <name evidence="9" type="ORF">GC096_36020</name>
</gene>
<feature type="compositionally biased region" description="Gly residues" evidence="6">
    <location>
        <begin position="684"/>
        <end position="703"/>
    </location>
</feature>
<dbReference type="InterPro" id="IPR058923">
    <property type="entry name" value="RCC1-like_dom"/>
</dbReference>
<dbReference type="InterPro" id="IPR005102">
    <property type="entry name" value="Carbo-bd_X2"/>
</dbReference>
<dbReference type="SUPFAM" id="SSF81296">
    <property type="entry name" value="E set domains"/>
    <property type="match status" value="1"/>
</dbReference>
<evidence type="ECO:0000256" key="5">
    <source>
        <dbReference type="ARBA" id="ARBA00023326"/>
    </source>
</evidence>
<keyword evidence="7" id="KW-0472">Membrane</keyword>
<dbReference type="PROSITE" id="PS50012">
    <property type="entry name" value="RCC1_3"/>
    <property type="match status" value="7"/>
</dbReference>
<dbReference type="InterPro" id="IPR009091">
    <property type="entry name" value="RCC1/BLIP-II"/>
</dbReference>